<dbReference type="EMBL" id="HBGR01014259">
    <property type="protein sequence ID" value="CAD9399187.1"/>
    <property type="molecule type" value="Transcribed_RNA"/>
</dbReference>
<sequence length="171" mass="17692">MMFSNFNPSASSSSSPFTSITSVTTLHFFLYLLSLLAPWTSAYGAFTLANQTQLALSALSLLNVSENFNLVVADLHQRAYAVSALVDIASLFCAESLVFHASKFSLAMAVLNLASKVALFTTVAGDARNKGAGMVFGGSTGMGGGGGGGGDTYSTLHDGPPPEYRPPPAAQ</sequence>
<reference evidence="2" key="1">
    <citation type="submission" date="2021-01" db="EMBL/GenBank/DDBJ databases">
        <authorList>
            <person name="Corre E."/>
            <person name="Pelletier E."/>
            <person name="Niang G."/>
            <person name="Scheremetjew M."/>
            <person name="Finn R."/>
            <person name="Kale V."/>
            <person name="Holt S."/>
            <person name="Cochrane G."/>
            <person name="Meng A."/>
            <person name="Brown T."/>
            <person name="Cohen L."/>
        </authorList>
    </citation>
    <scope>NUCLEOTIDE SEQUENCE</scope>
    <source>
        <strain evidence="2">RCC733</strain>
    </source>
</reference>
<evidence type="ECO:0000313" key="2">
    <source>
        <dbReference type="EMBL" id="CAD9399187.1"/>
    </source>
</evidence>
<dbReference type="AlphaFoldDB" id="A0A7S2FK66"/>
<name>A0A7S2FK66_9CHLO</name>
<accession>A0A7S2FK66</accession>
<feature type="region of interest" description="Disordered" evidence="1">
    <location>
        <begin position="146"/>
        <end position="171"/>
    </location>
</feature>
<gene>
    <name evidence="2" type="ORF">PPRO1471_LOCUS9481</name>
</gene>
<evidence type="ECO:0000256" key="1">
    <source>
        <dbReference type="SAM" id="MobiDB-lite"/>
    </source>
</evidence>
<organism evidence="2">
    <name type="scientific">Pycnococcus provasolii</name>
    <dbReference type="NCBI Taxonomy" id="41880"/>
    <lineage>
        <taxon>Eukaryota</taxon>
        <taxon>Viridiplantae</taxon>
        <taxon>Chlorophyta</taxon>
        <taxon>Pseudoscourfieldiophyceae</taxon>
        <taxon>Pseudoscourfieldiales</taxon>
        <taxon>Pycnococcaceae</taxon>
        <taxon>Pycnococcus</taxon>
    </lineage>
</organism>
<feature type="compositionally biased region" description="Pro residues" evidence="1">
    <location>
        <begin position="159"/>
        <end position="171"/>
    </location>
</feature>
<proteinExistence type="predicted"/>
<protein>
    <submittedName>
        <fullName evidence="2">Uncharacterized protein</fullName>
    </submittedName>
</protein>